<dbReference type="InterPro" id="IPR050300">
    <property type="entry name" value="GDXG_lipolytic_enzyme"/>
</dbReference>
<evidence type="ECO:0000313" key="4">
    <source>
        <dbReference type="EMBL" id="MFC5412898.1"/>
    </source>
</evidence>
<keyword evidence="1 4" id="KW-0378">Hydrolase</keyword>
<dbReference type="PANTHER" id="PTHR48081:SF6">
    <property type="entry name" value="PEPTIDASE S9 PROLYL OLIGOPEPTIDASE CATALYTIC DOMAIN-CONTAINING PROTEIN"/>
    <property type="match status" value="1"/>
</dbReference>
<comment type="caution">
    <text evidence="4">The sequence shown here is derived from an EMBL/GenBank/DDBJ whole genome shotgun (WGS) entry which is preliminary data.</text>
</comment>
<dbReference type="Proteomes" id="UP001596106">
    <property type="component" value="Unassembled WGS sequence"/>
</dbReference>
<keyword evidence="5" id="KW-1185">Reference proteome</keyword>
<dbReference type="SUPFAM" id="SSF53474">
    <property type="entry name" value="alpha/beta-Hydrolases"/>
    <property type="match status" value="1"/>
</dbReference>
<dbReference type="Gene3D" id="3.40.50.1820">
    <property type="entry name" value="alpha/beta hydrolase"/>
    <property type="match status" value="1"/>
</dbReference>
<organism evidence="4 5">
    <name type="scientific">Larkinella bovis</name>
    <dbReference type="NCBI Taxonomy" id="683041"/>
    <lineage>
        <taxon>Bacteria</taxon>
        <taxon>Pseudomonadati</taxon>
        <taxon>Bacteroidota</taxon>
        <taxon>Cytophagia</taxon>
        <taxon>Cytophagales</taxon>
        <taxon>Spirosomataceae</taxon>
        <taxon>Larkinella</taxon>
    </lineage>
</organism>
<feature type="chain" id="PRO_5046321148" evidence="2">
    <location>
        <begin position="21"/>
        <end position="300"/>
    </location>
</feature>
<accession>A0ABW0IJF1</accession>
<dbReference type="GO" id="GO:0016787">
    <property type="term" value="F:hydrolase activity"/>
    <property type="evidence" value="ECO:0007669"/>
    <property type="project" value="UniProtKB-KW"/>
</dbReference>
<gene>
    <name evidence="4" type="ORF">ACFPMF_26475</name>
</gene>
<feature type="domain" description="BD-FAE-like" evidence="3">
    <location>
        <begin position="57"/>
        <end position="256"/>
    </location>
</feature>
<protein>
    <submittedName>
        <fullName evidence="4">Alpha/beta hydrolase</fullName>
    </submittedName>
</protein>
<dbReference type="InterPro" id="IPR029058">
    <property type="entry name" value="AB_hydrolase_fold"/>
</dbReference>
<name>A0ABW0IJF1_9BACT</name>
<evidence type="ECO:0000256" key="2">
    <source>
        <dbReference type="SAM" id="SignalP"/>
    </source>
</evidence>
<dbReference type="Pfam" id="PF20434">
    <property type="entry name" value="BD-FAE"/>
    <property type="match status" value="1"/>
</dbReference>
<evidence type="ECO:0000256" key="1">
    <source>
        <dbReference type="ARBA" id="ARBA00022801"/>
    </source>
</evidence>
<dbReference type="InterPro" id="IPR049492">
    <property type="entry name" value="BD-FAE-like_dom"/>
</dbReference>
<evidence type="ECO:0000313" key="5">
    <source>
        <dbReference type="Proteomes" id="UP001596106"/>
    </source>
</evidence>
<evidence type="ECO:0000259" key="3">
    <source>
        <dbReference type="Pfam" id="PF20434"/>
    </source>
</evidence>
<sequence length="300" mass="32655">MIRKLLLSGLCGLSALVSLAQEEISLYPGAVPNAKGSDVKEIKRDNQVVSQVIEPTLSLFLPPKEKATGAAVIICPGGGYGVLVMKREGYDVAQAFNQMGVAAFVLKYRLPNEKTMVDPSIGPLQDAQQAIQTVRKRAAEWGVDPKRIGIMGFSAGGHLAATAGTHFKKPVIDNADPASVRPDFMILIYPVISFRDEIGHTGSRKNLLGPSPKPEQIALYSNELQVDKTTPPAFLTHAGDDTVVPVKNSLIFYEALRQNGVPADLHLYTKGEHGYLKRPAFEEWFGRIRHWLADSGFLAP</sequence>
<keyword evidence="2" id="KW-0732">Signal</keyword>
<dbReference type="PANTHER" id="PTHR48081">
    <property type="entry name" value="AB HYDROLASE SUPERFAMILY PROTEIN C4A8.06C"/>
    <property type="match status" value="1"/>
</dbReference>
<feature type="signal peptide" evidence="2">
    <location>
        <begin position="1"/>
        <end position="20"/>
    </location>
</feature>
<dbReference type="EMBL" id="JBHSMA010000016">
    <property type="protein sequence ID" value="MFC5412898.1"/>
    <property type="molecule type" value="Genomic_DNA"/>
</dbReference>
<reference evidence="5" key="1">
    <citation type="journal article" date="2019" name="Int. J. Syst. Evol. Microbiol.">
        <title>The Global Catalogue of Microorganisms (GCM) 10K type strain sequencing project: providing services to taxonomists for standard genome sequencing and annotation.</title>
        <authorList>
            <consortium name="The Broad Institute Genomics Platform"/>
            <consortium name="The Broad Institute Genome Sequencing Center for Infectious Disease"/>
            <person name="Wu L."/>
            <person name="Ma J."/>
        </authorList>
    </citation>
    <scope>NUCLEOTIDE SEQUENCE [LARGE SCALE GENOMIC DNA]</scope>
    <source>
        <strain evidence="5">CCUG 55250</strain>
    </source>
</reference>
<dbReference type="RefSeq" id="WP_379850880.1">
    <property type="nucleotide sequence ID" value="NZ_JBHSMA010000016.1"/>
</dbReference>
<proteinExistence type="predicted"/>